<reference evidence="9" key="1">
    <citation type="submission" date="2014-11" db="EMBL/GenBank/DDBJ databases">
        <authorList>
            <person name="Wibberg D."/>
        </authorList>
    </citation>
    <scope>NUCLEOTIDE SEQUENCE [LARGE SCALE GENOMIC DNA]</scope>
    <source>
        <strain evidence="9">L3</strain>
    </source>
</reference>
<dbReference type="KEGG" id="dtn:DTL3_0230"/>
<comment type="function">
    <text evidence="6">Catalyzes the phosphorylation of the position 2 hydroxy group of 4-diphosphocytidyl-2C-methyl-D-erythritol.</text>
</comment>
<dbReference type="EC" id="2.7.1.148" evidence="6"/>
<dbReference type="PIRSF" id="PIRSF010376">
    <property type="entry name" value="IspE"/>
    <property type="match status" value="1"/>
</dbReference>
<dbReference type="STRING" id="1006576.DTL3_0230"/>
<feature type="binding site" evidence="6">
    <location>
        <begin position="91"/>
        <end position="101"/>
    </location>
    <ligand>
        <name>ATP</name>
        <dbReference type="ChEBI" id="CHEBI:30616"/>
    </ligand>
</feature>
<comment type="pathway">
    <text evidence="6">Isoprenoid biosynthesis; isopentenyl diphosphate biosynthesis via DXP pathway; isopentenyl diphosphate from 1-deoxy-D-xylulose 5-phosphate: step 3/6.</text>
</comment>
<gene>
    <name evidence="6" type="primary">ispE</name>
    <name evidence="8" type="ORF">DTL3_0230</name>
</gene>
<evidence type="ECO:0000313" key="9">
    <source>
        <dbReference type="Proteomes" id="UP000032809"/>
    </source>
</evidence>
<dbReference type="GO" id="GO:0019288">
    <property type="term" value="P:isopentenyl diphosphate biosynthetic process, methylerythritol 4-phosphate pathway"/>
    <property type="evidence" value="ECO:0007669"/>
    <property type="project" value="UniProtKB-UniRule"/>
</dbReference>
<dbReference type="PATRIC" id="fig|1006576.9.peg.226"/>
<dbReference type="Gene3D" id="3.30.70.890">
    <property type="entry name" value="GHMP kinase, C-terminal domain"/>
    <property type="match status" value="1"/>
</dbReference>
<dbReference type="InterPro" id="IPR006204">
    <property type="entry name" value="GHMP_kinase_N_dom"/>
</dbReference>
<evidence type="ECO:0000259" key="7">
    <source>
        <dbReference type="Pfam" id="PF00288"/>
    </source>
</evidence>
<dbReference type="InterPro" id="IPR014721">
    <property type="entry name" value="Ribsml_uS5_D2-typ_fold_subgr"/>
</dbReference>
<evidence type="ECO:0000256" key="6">
    <source>
        <dbReference type="HAMAP-Rule" id="MF_00061"/>
    </source>
</evidence>
<dbReference type="InterPro" id="IPR036554">
    <property type="entry name" value="GHMP_kinase_C_sf"/>
</dbReference>
<dbReference type="GO" id="GO:0005524">
    <property type="term" value="F:ATP binding"/>
    <property type="evidence" value="ECO:0007669"/>
    <property type="project" value="UniProtKB-UniRule"/>
</dbReference>
<dbReference type="SUPFAM" id="SSF55060">
    <property type="entry name" value="GHMP Kinase, C-terminal domain"/>
    <property type="match status" value="1"/>
</dbReference>
<name>A0A0C7NHV8_DEFTU</name>
<keyword evidence="4 6" id="KW-0418">Kinase</keyword>
<dbReference type="HAMAP" id="MF_00061">
    <property type="entry name" value="IspE"/>
    <property type="match status" value="1"/>
</dbReference>
<keyword evidence="6" id="KW-0414">Isoprene biosynthesis</keyword>
<dbReference type="Pfam" id="PF00288">
    <property type="entry name" value="GHMP_kinases_N"/>
    <property type="match status" value="1"/>
</dbReference>
<feature type="active site" evidence="6">
    <location>
        <position position="131"/>
    </location>
</feature>
<dbReference type="Proteomes" id="UP000032809">
    <property type="component" value="Chromosome I"/>
</dbReference>
<evidence type="ECO:0000256" key="2">
    <source>
        <dbReference type="ARBA" id="ARBA00022679"/>
    </source>
</evidence>
<comment type="catalytic activity">
    <reaction evidence="6">
        <text>4-CDP-2-C-methyl-D-erythritol + ATP = 4-CDP-2-C-methyl-D-erythritol 2-phosphate + ADP + H(+)</text>
        <dbReference type="Rhea" id="RHEA:18437"/>
        <dbReference type="ChEBI" id="CHEBI:15378"/>
        <dbReference type="ChEBI" id="CHEBI:30616"/>
        <dbReference type="ChEBI" id="CHEBI:57823"/>
        <dbReference type="ChEBI" id="CHEBI:57919"/>
        <dbReference type="ChEBI" id="CHEBI:456216"/>
        <dbReference type="EC" id="2.7.1.148"/>
    </reaction>
</comment>
<keyword evidence="2 6" id="KW-0808">Transferase</keyword>
<dbReference type="SUPFAM" id="SSF54211">
    <property type="entry name" value="Ribosomal protein S5 domain 2-like"/>
    <property type="match status" value="1"/>
</dbReference>
<dbReference type="UniPathway" id="UPA00056">
    <property type="reaction ID" value="UER00094"/>
</dbReference>
<dbReference type="OrthoDB" id="9809438at2"/>
<protein>
    <recommendedName>
        <fullName evidence="1 6">4-diphosphocytidyl-2-C-methyl-D-erythritol kinase</fullName>
        <shortName evidence="6">CMK</shortName>
        <ecNumber evidence="6">2.7.1.148</ecNumber>
    </recommendedName>
    <alternativeName>
        <fullName evidence="6">4-(cytidine-5'-diphospho)-2-C-methyl-D-erythritol kinase</fullName>
    </alternativeName>
</protein>
<sequence length="255" mass="29223">MMLKAYGKVNLYLDVIKKRDDGYHDILTLFQSIKEHDIIYVDFSEKEFFESEPELSIPWKDNILKQTIEIFKKETGIYDFNLKIKLVKKLPLGGGVGGGSADSAALLRFLAKNFNISERDIFDIAKKIGSDVPFLLNGGTAIGRGKGDILEYLEPLDINIKLYPMPLRIDTKKMYELLDQQWKEIKHKGDPHLLYCSLKNKNVEVAKKNAFNVFEQIVFKINPQLQEQKHEIEKEKGTIFALMSGTGSTIFRVCE</sequence>
<dbReference type="GO" id="GO:0050515">
    <property type="term" value="F:4-(cytidine 5'-diphospho)-2-C-methyl-D-erythritol kinase activity"/>
    <property type="evidence" value="ECO:0007669"/>
    <property type="project" value="UniProtKB-UniRule"/>
</dbReference>
<evidence type="ECO:0000256" key="5">
    <source>
        <dbReference type="ARBA" id="ARBA00022840"/>
    </source>
</evidence>
<dbReference type="InterPro" id="IPR004424">
    <property type="entry name" value="IspE"/>
</dbReference>
<feature type="domain" description="GHMP kinase N-terminal" evidence="7">
    <location>
        <begin position="62"/>
        <end position="139"/>
    </location>
</feature>
<dbReference type="InterPro" id="IPR020568">
    <property type="entry name" value="Ribosomal_Su5_D2-typ_SF"/>
</dbReference>
<proteinExistence type="inferred from homology"/>
<dbReference type="EMBL" id="LN824141">
    <property type="protein sequence ID" value="CEP77561.1"/>
    <property type="molecule type" value="Genomic_DNA"/>
</dbReference>
<feature type="active site" evidence="6">
    <location>
        <position position="8"/>
    </location>
</feature>
<dbReference type="AlphaFoldDB" id="A0A0C7NHV8"/>
<comment type="similarity">
    <text evidence="6">Belongs to the GHMP kinase family. IspE subfamily.</text>
</comment>
<keyword evidence="9" id="KW-1185">Reference proteome</keyword>
<organism evidence="8 9">
    <name type="scientific">Defluviitoga tunisiensis</name>
    <dbReference type="NCBI Taxonomy" id="1006576"/>
    <lineage>
        <taxon>Bacteria</taxon>
        <taxon>Thermotogati</taxon>
        <taxon>Thermotogota</taxon>
        <taxon>Thermotogae</taxon>
        <taxon>Petrotogales</taxon>
        <taxon>Petrotogaceae</taxon>
        <taxon>Defluviitoga</taxon>
    </lineage>
</organism>
<evidence type="ECO:0000313" key="8">
    <source>
        <dbReference type="EMBL" id="CEP77561.1"/>
    </source>
</evidence>
<evidence type="ECO:0000256" key="4">
    <source>
        <dbReference type="ARBA" id="ARBA00022777"/>
    </source>
</evidence>
<dbReference type="Gene3D" id="3.30.230.10">
    <property type="match status" value="1"/>
</dbReference>
<dbReference type="GO" id="GO:0016114">
    <property type="term" value="P:terpenoid biosynthetic process"/>
    <property type="evidence" value="ECO:0007669"/>
    <property type="project" value="UniProtKB-UniRule"/>
</dbReference>
<dbReference type="NCBIfam" id="TIGR00154">
    <property type="entry name" value="ispE"/>
    <property type="match status" value="1"/>
</dbReference>
<keyword evidence="3 6" id="KW-0547">Nucleotide-binding</keyword>
<accession>A0A0C7NHV8</accession>
<dbReference type="HOGENOM" id="CLU_053057_2_0_0"/>
<evidence type="ECO:0000256" key="1">
    <source>
        <dbReference type="ARBA" id="ARBA00017473"/>
    </source>
</evidence>
<evidence type="ECO:0000256" key="3">
    <source>
        <dbReference type="ARBA" id="ARBA00022741"/>
    </source>
</evidence>
<keyword evidence="5 6" id="KW-0067">ATP-binding</keyword>
<dbReference type="PANTHER" id="PTHR43527:SF2">
    <property type="entry name" value="4-DIPHOSPHOCYTIDYL-2-C-METHYL-D-ERYTHRITOL KINASE, CHLOROPLASTIC"/>
    <property type="match status" value="1"/>
</dbReference>
<dbReference type="RefSeq" id="WP_045087167.1">
    <property type="nucleotide sequence ID" value="NZ_LN824141.1"/>
</dbReference>
<dbReference type="PANTHER" id="PTHR43527">
    <property type="entry name" value="4-DIPHOSPHOCYTIDYL-2-C-METHYL-D-ERYTHRITOL KINASE, CHLOROPLASTIC"/>
    <property type="match status" value="1"/>
</dbReference>